<feature type="chain" id="PRO_5040938711" evidence="1">
    <location>
        <begin position="18"/>
        <end position="789"/>
    </location>
</feature>
<evidence type="ECO:0000256" key="1">
    <source>
        <dbReference type="SAM" id="SignalP"/>
    </source>
</evidence>
<dbReference type="OrthoDB" id="545149at2759"/>
<organism evidence="2 3">
    <name type="scientific">Pleodorina starrii</name>
    <dbReference type="NCBI Taxonomy" id="330485"/>
    <lineage>
        <taxon>Eukaryota</taxon>
        <taxon>Viridiplantae</taxon>
        <taxon>Chlorophyta</taxon>
        <taxon>core chlorophytes</taxon>
        <taxon>Chlorophyceae</taxon>
        <taxon>CS clade</taxon>
        <taxon>Chlamydomonadales</taxon>
        <taxon>Volvocaceae</taxon>
        <taxon>Pleodorina</taxon>
    </lineage>
</organism>
<comment type="caution">
    <text evidence="2">The sequence shown here is derived from an EMBL/GenBank/DDBJ whole genome shotgun (WGS) entry which is preliminary data.</text>
</comment>
<evidence type="ECO:0000313" key="2">
    <source>
        <dbReference type="EMBL" id="GLC60227.1"/>
    </source>
</evidence>
<keyword evidence="1" id="KW-0732">Signal</keyword>
<reference evidence="2 3" key="1">
    <citation type="journal article" date="2023" name="Commun. Biol.">
        <title>Reorganization of the ancestral sex-determining regions during the evolution of trioecy in Pleodorina starrii.</title>
        <authorList>
            <person name="Takahashi K."/>
            <person name="Suzuki S."/>
            <person name="Kawai-Toyooka H."/>
            <person name="Yamamoto K."/>
            <person name="Hamaji T."/>
            <person name="Ootsuki R."/>
            <person name="Yamaguchi H."/>
            <person name="Kawachi M."/>
            <person name="Higashiyama T."/>
            <person name="Nozaki H."/>
        </authorList>
    </citation>
    <scope>NUCLEOTIDE SEQUENCE [LARGE SCALE GENOMIC DNA]</scope>
    <source>
        <strain evidence="2 3">NIES-4479</strain>
    </source>
</reference>
<accession>A0A9W6BXR8</accession>
<dbReference type="AlphaFoldDB" id="A0A9W6BXR8"/>
<dbReference type="EMBL" id="BRXU01000033">
    <property type="protein sequence ID" value="GLC60227.1"/>
    <property type="molecule type" value="Genomic_DNA"/>
</dbReference>
<feature type="signal peptide" evidence="1">
    <location>
        <begin position="1"/>
        <end position="17"/>
    </location>
</feature>
<evidence type="ECO:0000313" key="3">
    <source>
        <dbReference type="Proteomes" id="UP001165080"/>
    </source>
</evidence>
<name>A0A9W6BXR8_9CHLO</name>
<dbReference type="Proteomes" id="UP001165080">
    <property type="component" value="Unassembled WGS sequence"/>
</dbReference>
<gene>
    <name evidence="2" type="primary">PLEST007567</name>
    <name evidence="2" type="ORF">PLESTB_001587600</name>
</gene>
<keyword evidence="3" id="KW-1185">Reference proteome</keyword>
<sequence>MTRLALTLLTRLGQCRGSSLPTSSALLDNIDIATAASDGCSTSSSADSWCHHRTSAGISFQAWRSAVHNRYNFIQPVDTKHINSLLDSATRVEHAAIPVLQYGAWFDPEQVTRTLQRLPRMLRYQRRKSSRAAADGASVTSWRLLDALGSRLAQVAPDCTNEQLTRALWAYGVSRRYHADVLGVACKQLPRRLPSMTMPQLATTAWSLAAAASLAPKPVQEPVREALQAVARHLVTARPANLSAPAPPAQLPAAAAAAPGALAPAADVVAAAVAAGRAALAADQPWMDHRSALKLAWAFAALDVRDAQALDVIADASVARMSSQLQAQDRSSGPLAPRATYLYRTIRGWQAWPRPRPPRARTGGRPSRYLRDERPRVVLRDFTLPSLAALLAAFRRLGHRHEGLLQASAQHVVASSGPTLRVAPADLTRLTGALEALRFRHGPALSALLSASRLSDLPAPVLARLTILAAEWRVPARRRGGGDLYGRLARQLVARAWIADGADRGAAKELLVAGGEGAGGAAAAEAAAVAAAAADGGVEGVPELDPRARESWDRRLPSLSWRTDDAILEREEEQWGQVHRRSEDGCGAAELARAVLALAKAGYTDPDSEASPLVAALFSRVWPHLAALPADALADLALAAVHYGTQLDGQRSYDIPPATACIRDATRAILFGTSSAASHDAGLGRRLLSLAGYGSGGDGDAEALTAATADQAAELRQQMGLSASGALRLALALALRPEAVAEKELRAALSLLDVEGTGRQQLGELVRRMRQGGRNALLPPRLLASAAVA</sequence>
<proteinExistence type="predicted"/>
<protein>
    <submittedName>
        <fullName evidence="2">Uncharacterized protein</fullName>
    </submittedName>
</protein>